<feature type="transmembrane region" description="Helical" evidence="5">
    <location>
        <begin position="357"/>
        <end position="373"/>
    </location>
</feature>
<dbReference type="Pfam" id="PF14559">
    <property type="entry name" value="TPR_19"/>
    <property type="match status" value="1"/>
</dbReference>
<sequence length="616" mass="70397">MSLSKKQKRIIKVLAETHSAQEISNKISVSSEAIANYMHEMGYFSKKTPVSNSFLKHVLSQTEHLSKKWFFEHRFIFIGLGVLVIVVYANSINNAFVSDDLPLINDPRLGSLEYAVHVPHMFLRTILYSITYNIFGANPAAFRIPSILFHVGTVWLTFILVWLLTNTRTALISAVLFAVHPILVEPVIWISGGIYPQYSMVVLASLTCYILGLKHKHFYIISGILFIVSLLVSEKAIVLPFLIFLFDLVTGRISKNWKWYIVVFGVILFFFGFIARFFFERIHDLSNMYYLESGFDNPLFLIPVALSNYVFLLFWPQRLTLYHTEVAPTAFLFIIQTFATILYGALLVITYRKNRSLFFFLAFFFVSLTPFLTPFRISWVVAERYVYLGSIGIIASVSMGFSWMMKRYSEYRDVIIGLVVIIVMIFSIRSMVRNSHWKNEDVLWVATVAASPNSHNAHNNMGDVYVRQGNYQNAALEFSRAIEIKPDYADAYHNLANAYQRLNNQEQALAFYQKALEINPNLWQSHVQIAGIYAIQEDLQKAEEELTKALEISPNNSDVLTSFAVLSLFQGDPQKAQTYLQQALQLNPKNVRAQGVLRQIQSGSQIIIQPTPSVTP</sequence>
<evidence type="ECO:0000256" key="4">
    <source>
        <dbReference type="SAM" id="Coils"/>
    </source>
</evidence>
<feature type="transmembrane region" description="Helical" evidence="5">
    <location>
        <begin position="299"/>
        <end position="315"/>
    </location>
</feature>
<comment type="caution">
    <text evidence="7">The sequence shown here is derived from an EMBL/GenBank/DDBJ whole genome shotgun (WGS) entry which is preliminary data.</text>
</comment>
<feature type="repeat" description="TPR" evidence="3">
    <location>
        <begin position="523"/>
        <end position="556"/>
    </location>
</feature>
<evidence type="ECO:0000313" key="8">
    <source>
        <dbReference type="Proteomes" id="UP000034664"/>
    </source>
</evidence>
<dbReference type="AlphaFoldDB" id="A0A0G0T2J8"/>
<feature type="transmembrane region" description="Helical" evidence="5">
    <location>
        <begin position="327"/>
        <end position="351"/>
    </location>
</feature>
<dbReference type="Pfam" id="PF13414">
    <property type="entry name" value="TPR_11"/>
    <property type="match status" value="1"/>
</dbReference>
<evidence type="ECO:0000256" key="3">
    <source>
        <dbReference type="PROSITE-ProRule" id="PRU00339"/>
    </source>
</evidence>
<feature type="transmembrane region" description="Helical" evidence="5">
    <location>
        <begin position="147"/>
        <end position="164"/>
    </location>
</feature>
<evidence type="ECO:0000313" key="7">
    <source>
        <dbReference type="EMBL" id="KKR71244.1"/>
    </source>
</evidence>
<evidence type="ECO:0000259" key="6">
    <source>
        <dbReference type="Pfam" id="PF13231"/>
    </source>
</evidence>
<feature type="domain" description="Glycosyltransferase RgtA/B/C/D-like" evidence="6">
    <location>
        <begin position="127"/>
        <end position="269"/>
    </location>
</feature>
<name>A0A0G0T2J8_9BACT</name>
<dbReference type="EMBL" id="LBZM01000032">
    <property type="protein sequence ID" value="KKR71244.1"/>
    <property type="molecule type" value="Genomic_DNA"/>
</dbReference>
<dbReference type="Gene3D" id="1.25.40.10">
    <property type="entry name" value="Tetratricopeptide repeat domain"/>
    <property type="match status" value="1"/>
</dbReference>
<organism evidence="7 8">
    <name type="scientific">Candidatus Roizmanbacteria bacterium GW2011_GWB1_40_7</name>
    <dbReference type="NCBI Taxonomy" id="1618482"/>
    <lineage>
        <taxon>Bacteria</taxon>
        <taxon>Candidatus Roizmaniibacteriota</taxon>
    </lineage>
</organism>
<feature type="repeat" description="TPR" evidence="3">
    <location>
        <begin position="557"/>
        <end position="590"/>
    </location>
</feature>
<proteinExistence type="predicted"/>
<feature type="transmembrane region" description="Helical" evidence="5">
    <location>
        <begin position="257"/>
        <end position="279"/>
    </location>
</feature>
<keyword evidence="5" id="KW-0472">Membrane</keyword>
<dbReference type="PANTHER" id="PTHR44227:SF3">
    <property type="entry name" value="PROTEIN O-MANNOSYL-TRANSFERASE TMTC4"/>
    <property type="match status" value="1"/>
</dbReference>
<reference evidence="7 8" key="1">
    <citation type="journal article" date="2015" name="Nature">
        <title>rRNA introns, odd ribosomes, and small enigmatic genomes across a large radiation of phyla.</title>
        <authorList>
            <person name="Brown C.T."/>
            <person name="Hug L.A."/>
            <person name="Thomas B.C."/>
            <person name="Sharon I."/>
            <person name="Castelle C.J."/>
            <person name="Singh A."/>
            <person name="Wilkins M.J."/>
            <person name="Williams K.H."/>
            <person name="Banfield J.F."/>
        </authorList>
    </citation>
    <scope>NUCLEOTIDE SEQUENCE [LARGE SCALE GENOMIC DNA]</scope>
</reference>
<dbReference type="Proteomes" id="UP000034664">
    <property type="component" value="Unassembled WGS sequence"/>
</dbReference>
<dbReference type="InterPro" id="IPR052346">
    <property type="entry name" value="O-mannosyl-transferase_TMTC"/>
</dbReference>
<dbReference type="PATRIC" id="fig|1618482.3.peg.1017"/>
<evidence type="ECO:0000256" key="5">
    <source>
        <dbReference type="SAM" id="Phobius"/>
    </source>
</evidence>
<feature type="transmembrane region" description="Helical" evidence="5">
    <location>
        <begin position="195"/>
        <end position="212"/>
    </location>
</feature>
<dbReference type="PROSITE" id="PS50005">
    <property type="entry name" value="TPR"/>
    <property type="match status" value="4"/>
</dbReference>
<dbReference type="InterPro" id="IPR019734">
    <property type="entry name" value="TPR_rpt"/>
</dbReference>
<feature type="transmembrane region" description="Helical" evidence="5">
    <location>
        <begin position="411"/>
        <end position="428"/>
    </location>
</feature>
<accession>A0A0G0T2J8</accession>
<feature type="transmembrane region" description="Helical" evidence="5">
    <location>
        <begin position="75"/>
        <end position="96"/>
    </location>
</feature>
<dbReference type="PANTHER" id="PTHR44227">
    <property type="match status" value="1"/>
</dbReference>
<protein>
    <submittedName>
        <fullName evidence="7">Conserved hypothetical tpr repeat protein</fullName>
    </submittedName>
</protein>
<evidence type="ECO:0000256" key="1">
    <source>
        <dbReference type="ARBA" id="ARBA00022737"/>
    </source>
</evidence>
<dbReference type="SMART" id="SM00028">
    <property type="entry name" value="TPR"/>
    <property type="match status" value="4"/>
</dbReference>
<feature type="coiled-coil region" evidence="4">
    <location>
        <begin position="495"/>
        <end position="552"/>
    </location>
</feature>
<keyword evidence="1" id="KW-0677">Repeat</keyword>
<dbReference type="PROSITE" id="PS50293">
    <property type="entry name" value="TPR_REGION"/>
    <property type="match status" value="2"/>
</dbReference>
<keyword evidence="5" id="KW-0812">Transmembrane</keyword>
<feature type="transmembrane region" description="Helical" evidence="5">
    <location>
        <begin position="218"/>
        <end position="245"/>
    </location>
</feature>
<feature type="repeat" description="TPR" evidence="3">
    <location>
        <begin position="455"/>
        <end position="488"/>
    </location>
</feature>
<dbReference type="InterPro" id="IPR011990">
    <property type="entry name" value="TPR-like_helical_dom_sf"/>
</dbReference>
<feature type="transmembrane region" description="Helical" evidence="5">
    <location>
        <begin position="385"/>
        <end position="405"/>
    </location>
</feature>
<gene>
    <name evidence="7" type="ORF">UU14_C0032G0007</name>
</gene>
<dbReference type="SUPFAM" id="SSF48452">
    <property type="entry name" value="TPR-like"/>
    <property type="match status" value="1"/>
</dbReference>
<feature type="repeat" description="TPR" evidence="3">
    <location>
        <begin position="489"/>
        <end position="522"/>
    </location>
</feature>
<keyword evidence="2 3" id="KW-0802">TPR repeat</keyword>
<feature type="transmembrane region" description="Helical" evidence="5">
    <location>
        <begin position="170"/>
        <end position="188"/>
    </location>
</feature>
<dbReference type="InterPro" id="IPR038731">
    <property type="entry name" value="RgtA/B/C-like"/>
</dbReference>
<dbReference type="Pfam" id="PF13231">
    <property type="entry name" value="PMT_2"/>
    <property type="match status" value="1"/>
</dbReference>
<keyword evidence="4" id="KW-0175">Coiled coil</keyword>
<keyword evidence="5" id="KW-1133">Transmembrane helix</keyword>
<evidence type="ECO:0000256" key="2">
    <source>
        <dbReference type="ARBA" id="ARBA00022803"/>
    </source>
</evidence>